<comment type="caution">
    <text evidence="13">The sequence shown here is derived from an EMBL/GenBank/DDBJ whole genome shotgun (WGS) entry which is preliminary data.</text>
</comment>
<evidence type="ECO:0000256" key="11">
    <source>
        <dbReference type="RuleBase" id="RU003750"/>
    </source>
</evidence>
<dbReference type="GO" id="GO:0046474">
    <property type="term" value="P:glycerophospholipid biosynthetic process"/>
    <property type="evidence" value="ECO:0007669"/>
    <property type="project" value="TreeGrafter"/>
</dbReference>
<dbReference type="InterPro" id="IPR048254">
    <property type="entry name" value="CDP_ALCOHOL_P_TRANSF_CS"/>
</dbReference>
<name>A0AAW1PUZ9_9CHLO</name>
<dbReference type="PROSITE" id="PS00379">
    <property type="entry name" value="CDP_ALCOHOL_P_TRANSF"/>
    <property type="match status" value="1"/>
</dbReference>
<protein>
    <recommendedName>
        <fullName evidence="15">CDP-diacylglycerol--glycerol-3-phosphate 3-phosphatidyltransferase</fullName>
    </recommendedName>
</protein>
<proteinExistence type="inferred from homology"/>
<evidence type="ECO:0000256" key="9">
    <source>
        <dbReference type="ARBA" id="ARBA00023209"/>
    </source>
</evidence>
<dbReference type="InterPro" id="IPR043130">
    <property type="entry name" value="CDP-OH_PTrfase_TM_dom"/>
</dbReference>
<dbReference type="GO" id="GO:0016020">
    <property type="term" value="C:membrane"/>
    <property type="evidence" value="ECO:0007669"/>
    <property type="project" value="UniProtKB-SubCell"/>
</dbReference>
<keyword evidence="9" id="KW-0594">Phospholipid biosynthesis</keyword>
<keyword evidence="4 11" id="KW-0808">Transferase</keyword>
<gene>
    <name evidence="13" type="ORF">WJX73_004184</name>
</gene>
<evidence type="ECO:0000256" key="5">
    <source>
        <dbReference type="ARBA" id="ARBA00022692"/>
    </source>
</evidence>
<evidence type="ECO:0000256" key="3">
    <source>
        <dbReference type="ARBA" id="ARBA00022516"/>
    </source>
</evidence>
<organism evidence="13 14">
    <name type="scientific">Symbiochloris irregularis</name>
    <dbReference type="NCBI Taxonomy" id="706552"/>
    <lineage>
        <taxon>Eukaryota</taxon>
        <taxon>Viridiplantae</taxon>
        <taxon>Chlorophyta</taxon>
        <taxon>core chlorophytes</taxon>
        <taxon>Trebouxiophyceae</taxon>
        <taxon>Trebouxiales</taxon>
        <taxon>Trebouxiaceae</taxon>
        <taxon>Symbiochloris</taxon>
    </lineage>
</organism>
<evidence type="ECO:0000256" key="6">
    <source>
        <dbReference type="ARBA" id="ARBA00022989"/>
    </source>
</evidence>
<comment type="subcellular location">
    <subcellularLocation>
        <location evidence="1">Membrane</location>
        <topology evidence="1">Multi-pass membrane protein</topology>
    </subcellularLocation>
</comment>
<keyword evidence="8 12" id="KW-0472">Membrane</keyword>
<dbReference type="InterPro" id="IPR000462">
    <property type="entry name" value="CDP-OH_P_trans"/>
</dbReference>
<dbReference type="GO" id="GO:0008444">
    <property type="term" value="F:CDP-diacylglycerol-glycerol-3-phosphate 3-phosphatidyltransferase activity"/>
    <property type="evidence" value="ECO:0007669"/>
    <property type="project" value="InterPro"/>
</dbReference>
<accession>A0AAW1PUZ9</accession>
<evidence type="ECO:0000256" key="8">
    <source>
        <dbReference type="ARBA" id="ARBA00023136"/>
    </source>
</evidence>
<keyword evidence="3" id="KW-0444">Lipid biosynthesis</keyword>
<feature type="transmembrane region" description="Helical" evidence="12">
    <location>
        <begin position="231"/>
        <end position="256"/>
    </location>
</feature>
<evidence type="ECO:0000256" key="7">
    <source>
        <dbReference type="ARBA" id="ARBA00023098"/>
    </source>
</evidence>
<feature type="transmembrane region" description="Helical" evidence="12">
    <location>
        <begin position="64"/>
        <end position="82"/>
    </location>
</feature>
<dbReference type="Proteomes" id="UP001465755">
    <property type="component" value="Unassembled WGS sequence"/>
</dbReference>
<evidence type="ECO:0008006" key="15">
    <source>
        <dbReference type="Google" id="ProtNLM"/>
    </source>
</evidence>
<reference evidence="13 14" key="1">
    <citation type="journal article" date="2024" name="Nat. Commun.">
        <title>Phylogenomics reveals the evolutionary origins of lichenization in chlorophyte algae.</title>
        <authorList>
            <person name="Puginier C."/>
            <person name="Libourel C."/>
            <person name="Otte J."/>
            <person name="Skaloud P."/>
            <person name="Haon M."/>
            <person name="Grisel S."/>
            <person name="Petersen M."/>
            <person name="Berrin J.G."/>
            <person name="Delaux P.M."/>
            <person name="Dal Grande F."/>
            <person name="Keller J."/>
        </authorList>
    </citation>
    <scope>NUCLEOTIDE SEQUENCE [LARGE SCALE GENOMIC DNA]</scope>
    <source>
        <strain evidence="13 14">SAG 2036</strain>
    </source>
</reference>
<dbReference type="Pfam" id="PF01066">
    <property type="entry name" value="CDP-OH_P_transf"/>
    <property type="match status" value="1"/>
</dbReference>
<evidence type="ECO:0000256" key="1">
    <source>
        <dbReference type="ARBA" id="ARBA00004141"/>
    </source>
</evidence>
<keyword evidence="7" id="KW-0443">Lipid metabolism</keyword>
<evidence type="ECO:0000313" key="14">
    <source>
        <dbReference type="Proteomes" id="UP001465755"/>
    </source>
</evidence>
<sequence>MANLARSSEEIKRVPLFHVTSSESFDSPIDRRSDYYRQKVREGSGPLTERSPAQPQRLLTPPNVLTLFRIALVPVFAILWFVPHSLAPAACAATFHIAALTDWADGYLARKLNLATAFGAFLDPVADKIMVATALILLSTDPPHPVSQRQMVVLVVVIICRELTMASLREWAACRGKGARQAVKVNSLGKWKTAMQMVAMSLLLACRHGDAWLGTSPEALLHLRRTAQWSLFILWAGAFFAVWSLVNYMTNIWLFFRYPDGPPANATISKPPAAEPVKKVP</sequence>
<keyword evidence="14" id="KW-1185">Reference proteome</keyword>
<dbReference type="PANTHER" id="PTHR14269">
    <property type="entry name" value="CDP-DIACYLGLYCEROL--GLYCEROL-3-PHOSPHATE 3-PHOSPHATIDYLTRANSFERASE-RELATED"/>
    <property type="match status" value="1"/>
</dbReference>
<evidence type="ECO:0000313" key="13">
    <source>
        <dbReference type="EMBL" id="KAK9811969.1"/>
    </source>
</evidence>
<dbReference type="InterPro" id="IPR004570">
    <property type="entry name" value="Phosphatidylglycerol_P_synth"/>
</dbReference>
<evidence type="ECO:0000256" key="4">
    <source>
        <dbReference type="ARBA" id="ARBA00022679"/>
    </source>
</evidence>
<dbReference type="InterPro" id="IPR050324">
    <property type="entry name" value="CDP-alcohol_PTase-I"/>
</dbReference>
<keyword evidence="10" id="KW-1208">Phospholipid metabolism</keyword>
<dbReference type="EMBL" id="JALJOQ010000010">
    <property type="protein sequence ID" value="KAK9811969.1"/>
    <property type="molecule type" value="Genomic_DNA"/>
</dbReference>
<evidence type="ECO:0000256" key="12">
    <source>
        <dbReference type="SAM" id="Phobius"/>
    </source>
</evidence>
<comment type="similarity">
    <text evidence="2 11">Belongs to the CDP-alcohol phosphatidyltransferase class-I family.</text>
</comment>
<evidence type="ECO:0000256" key="10">
    <source>
        <dbReference type="ARBA" id="ARBA00023264"/>
    </source>
</evidence>
<dbReference type="PANTHER" id="PTHR14269:SF62">
    <property type="entry name" value="CDP-DIACYLGLYCEROL--GLYCEROL-3-PHOSPHATE 3-PHOSPHATIDYLTRANSFERASE 1, CHLOROPLASTIC"/>
    <property type="match status" value="1"/>
</dbReference>
<dbReference type="AlphaFoldDB" id="A0AAW1PUZ9"/>
<dbReference type="NCBIfam" id="TIGR00560">
    <property type="entry name" value="pgsA"/>
    <property type="match status" value="1"/>
</dbReference>
<evidence type="ECO:0000256" key="2">
    <source>
        <dbReference type="ARBA" id="ARBA00010441"/>
    </source>
</evidence>
<dbReference type="Gene3D" id="1.20.120.1760">
    <property type="match status" value="1"/>
</dbReference>
<keyword evidence="5 12" id="KW-0812">Transmembrane</keyword>
<keyword evidence="6 12" id="KW-1133">Transmembrane helix</keyword>